<gene>
    <name evidence="2" type="ORF">MD483_18740</name>
</gene>
<evidence type="ECO:0008006" key="4">
    <source>
        <dbReference type="Google" id="ProtNLM"/>
    </source>
</evidence>
<protein>
    <recommendedName>
        <fullName evidence="4">Phosphate ABC transporter substrate-binding protein</fullName>
    </recommendedName>
</protein>
<dbReference type="SUPFAM" id="SSF53850">
    <property type="entry name" value="Periplasmic binding protein-like II"/>
    <property type="match status" value="1"/>
</dbReference>
<proteinExistence type="predicted"/>
<keyword evidence="3" id="KW-1185">Reference proteome</keyword>
<evidence type="ECO:0000313" key="3">
    <source>
        <dbReference type="Proteomes" id="UP001155586"/>
    </source>
</evidence>
<comment type="caution">
    <text evidence="2">The sequence shown here is derived from an EMBL/GenBank/DDBJ whole genome shotgun (WGS) entry which is preliminary data.</text>
</comment>
<evidence type="ECO:0000256" key="1">
    <source>
        <dbReference type="SAM" id="SignalP"/>
    </source>
</evidence>
<keyword evidence="1" id="KW-0732">Signal</keyword>
<evidence type="ECO:0000313" key="2">
    <source>
        <dbReference type="EMBL" id="MCW8335853.1"/>
    </source>
</evidence>
<dbReference type="AlphaFoldDB" id="A0A9X3CH90"/>
<organism evidence="2 3">
    <name type="scientific">Vibrio paucivorans</name>
    <dbReference type="NCBI Taxonomy" id="2829489"/>
    <lineage>
        <taxon>Bacteria</taxon>
        <taxon>Pseudomonadati</taxon>
        <taxon>Pseudomonadota</taxon>
        <taxon>Gammaproteobacteria</taxon>
        <taxon>Vibrionales</taxon>
        <taxon>Vibrionaceae</taxon>
        <taxon>Vibrio</taxon>
    </lineage>
</organism>
<dbReference type="Proteomes" id="UP001155586">
    <property type="component" value="Unassembled WGS sequence"/>
</dbReference>
<sequence length="145" mass="16329">MNRAVFFFVLLIQSALCQAAQFSVVSLNPTLAELKSSEIKMLYRGRLTSIQGVPPKLADLPSNSPDREAFYYQILRKSPSQMNAIWARLSFSGKAAAPFELDSSSNEAVLIWLRENENGIAYLPSEEVTKEMNILYKTNSKARYD</sequence>
<dbReference type="RefSeq" id="WP_265688929.1">
    <property type="nucleotide sequence ID" value="NZ_JAKRRX010000148.1"/>
</dbReference>
<accession>A0A9X3CH90</accession>
<reference evidence="2" key="1">
    <citation type="submission" date="2022-02" db="EMBL/GenBank/DDBJ databases">
        <title>Vibrio sp. nov., a new bacterium isolated from Bohai sea, China.</title>
        <authorList>
            <person name="Yuan Y."/>
        </authorList>
    </citation>
    <scope>NUCLEOTIDE SEQUENCE</scope>
    <source>
        <strain evidence="2">DBSS07</strain>
    </source>
</reference>
<name>A0A9X3CH90_9VIBR</name>
<feature type="chain" id="PRO_5040740854" description="Phosphate ABC transporter substrate-binding protein" evidence="1">
    <location>
        <begin position="20"/>
        <end position="145"/>
    </location>
</feature>
<feature type="signal peptide" evidence="1">
    <location>
        <begin position="1"/>
        <end position="19"/>
    </location>
</feature>
<dbReference type="EMBL" id="JAKRRX010000148">
    <property type="protein sequence ID" value="MCW8335853.1"/>
    <property type="molecule type" value="Genomic_DNA"/>
</dbReference>